<feature type="compositionally biased region" description="Basic and acidic residues" evidence="1">
    <location>
        <begin position="165"/>
        <end position="187"/>
    </location>
</feature>
<evidence type="ECO:0000256" key="1">
    <source>
        <dbReference type="SAM" id="MobiDB-lite"/>
    </source>
</evidence>
<reference evidence="2" key="1">
    <citation type="submission" date="2020-02" db="EMBL/GenBank/DDBJ databases">
        <authorList>
            <person name="Meier V. D."/>
        </authorList>
    </citation>
    <scope>NUCLEOTIDE SEQUENCE</scope>
    <source>
        <strain evidence="2">AVDCRST_MAG13</strain>
    </source>
</reference>
<feature type="compositionally biased region" description="Basic residues" evidence="1">
    <location>
        <begin position="272"/>
        <end position="289"/>
    </location>
</feature>
<feature type="compositionally biased region" description="Low complexity" evidence="1">
    <location>
        <begin position="259"/>
        <end position="271"/>
    </location>
</feature>
<proteinExistence type="predicted"/>
<dbReference type="EMBL" id="CADCVO010000331">
    <property type="protein sequence ID" value="CAA9497846.1"/>
    <property type="molecule type" value="Genomic_DNA"/>
</dbReference>
<dbReference type="AlphaFoldDB" id="A0A6J4SN80"/>
<sequence>MPHQARGRRGLRPRGTRGPGGCERRLGGRLRLALRGRARRVLPPQQPSTHPGRQRPGPRSRPQGPAVPRRACRRRAHGEPACPTRDAVRLRAGRRPLHRLLGQPRPGLPDAAAARRLGDPRVHGLRAALRRAGTHRAPCPEPRGRRRRGAALAAQRHLRLRHPLDRAPRGRHTRALDRLRRADEAPRGPRGRLRPALDEHRVGLEGAVPGRSQAPAHADLRRVQRPRPQQHAALPVLPQGHPGPADRVPRPRPRGLRGPGRLLRGRAAVLRPPRRGARPVRRLPARRRG</sequence>
<protein>
    <submittedName>
        <fullName evidence="2">Uncharacterized protein</fullName>
    </submittedName>
</protein>
<organism evidence="2">
    <name type="scientific">uncultured Solirubrobacteraceae bacterium</name>
    <dbReference type="NCBI Taxonomy" id="1162706"/>
    <lineage>
        <taxon>Bacteria</taxon>
        <taxon>Bacillati</taxon>
        <taxon>Actinomycetota</taxon>
        <taxon>Thermoleophilia</taxon>
        <taxon>Solirubrobacterales</taxon>
        <taxon>Solirubrobacteraceae</taxon>
        <taxon>environmental samples</taxon>
    </lineage>
</organism>
<feature type="region of interest" description="Disordered" evidence="1">
    <location>
        <begin position="1"/>
        <end position="83"/>
    </location>
</feature>
<feature type="region of interest" description="Disordered" evidence="1">
    <location>
        <begin position="165"/>
        <end position="289"/>
    </location>
</feature>
<feature type="compositionally biased region" description="Basic residues" evidence="1">
    <location>
        <begin position="1"/>
        <end position="15"/>
    </location>
</feature>
<gene>
    <name evidence="2" type="ORF">AVDCRST_MAG13-2079</name>
</gene>
<name>A0A6J4SN80_9ACTN</name>
<evidence type="ECO:0000313" key="2">
    <source>
        <dbReference type="EMBL" id="CAA9497846.1"/>
    </source>
</evidence>
<accession>A0A6J4SN80</accession>